<dbReference type="STRING" id="640938.TR210_2489"/>
<reference evidence="2 4" key="2">
    <citation type="submission" date="2016-10" db="EMBL/GenBank/DDBJ databases">
        <authorList>
            <person name="Varghese N."/>
            <person name="Submissions S."/>
        </authorList>
    </citation>
    <scope>NUCLEOTIDE SEQUENCE [LARGE SCALE GENOMIC DNA]</scope>
    <source>
        <strain evidence="2 4">DSM 22150</strain>
    </source>
</reference>
<evidence type="ECO:0000313" key="1">
    <source>
        <dbReference type="EMBL" id="CZR07823.1"/>
    </source>
</evidence>
<keyword evidence="4" id="KW-1185">Reference proteome</keyword>
<evidence type="ECO:0000313" key="4">
    <source>
        <dbReference type="Proteomes" id="UP000199280"/>
    </source>
</evidence>
<proteinExistence type="predicted"/>
<dbReference type="Proteomes" id="UP000199280">
    <property type="component" value="Unassembled WGS sequence"/>
</dbReference>
<accession>A0A143Z5B4</accession>
<evidence type="ECO:0000313" key="2">
    <source>
        <dbReference type="EMBL" id="SEJ82580.1"/>
    </source>
</evidence>
<dbReference type="OrthoDB" id="3889159at2"/>
<protein>
    <submittedName>
        <fullName evidence="1">Uncharacterized protein</fullName>
    </submittedName>
</protein>
<dbReference type="AlphaFoldDB" id="A0A143Z5B4"/>
<name>A0A143Z5B4_9LACT</name>
<dbReference type="EMBL" id="FJNB01000023">
    <property type="protein sequence ID" value="CZR07823.1"/>
    <property type="molecule type" value="Genomic_DNA"/>
</dbReference>
<organism evidence="1 3">
    <name type="scientific">Trichococcus ilyis</name>
    <dbReference type="NCBI Taxonomy" id="640938"/>
    <lineage>
        <taxon>Bacteria</taxon>
        <taxon>Bacillati</taxon>
        <taxon>Bacillota</taxon>
        <taxon>Bacilli</taxon>
        <taxon>Lactobacillales</taxon>
        <taxon>Carnobacteriaceae</taxon>
        <taxon>Trichococcus</taxon>
    </lineage>
</organism>
<dbReference type="InterPro" id="IPR041073">
    <property type="entry name" value="MobL"/>
</dbReference>
<dbReference type="NCBIfam" id="NF041498">
    <property type="entry name" value="MobP2"/>
    <property type="match status" value="1"/>
</dbReference>
<evidence type="ECO:0000313" key="3">
    <source>
        <dbReference type="Proteomes" id="UP000076878"/>
    </source>
</evidence>
<reference evidence="1 3" key="1">
    <citation type="submission" date="2016-02" db="EMBL/GenBank/DDBJ databases">
        <authorList>
            <person name="Wen L."/>
            <person name="He K."/>
            <person name="Yang H."/>
        </authorList>
    </citation>
    <scope>NUCLEOTIDE SEQUENCE [LARGE SCALE GENOMIC DNA]</scope>
    <source>
        <strain evidence="1">Trichococcus_R210</strain>
    </source>
</reference>
<dbReference type="Proteomes" id="UP000076878">
    <property type="component" value="Unassembled WGS sequence"/>
</dbReference>
<dbReference type="RefSeq" id="WP_068624259.1">
    <property type="nucleotide sequence ID" value="NZ_FJNB01000023.1"/>
</dbReference>
<dbReference type="InterPro" id="IPR048101">
    <property type="entry name" value="MobP2"/>
</dbReference>
<dbReference type="EMBL" id="FNYT01000029">
    <property type="protein sequence ID" value="SEJ82580.1"/>
    <property type="molecule type" value="Genomic_DNA"/>
</dbReference>
<gene>
    <name evidence="2" type="ORF">SAMN05216375_12926</name>
    <name evidence="1" type="ORF">TR210_2489</name>
</gene>
<sequence>MTIPAFVLKSEFELPGTNAKGYAGIVDYMTDKEKVKKGEAYNTPDYFPEGILSYMSDEKKASGLFTKEKDFVDKNSIRELKESYQQAEQNGSLQWKFVGSFDNEWLKENQILDPDGEVREQTLKKAVRVMMERLIKEEKFIPSQTIWAASFHHNTDNLHFHISLVEKENSRELVKRRQKKIEKTLSPTGMQTRFYRDQGAESLQPKGKLKQTTLEKMKSAFLNELTRPSRKQILEKQTALRDTLVQELQLPQETFTERKELLRILQVLPQDKKKWQYKTISREHPIAKERIDSYTQRYLHNSGNKVAFQQVLKEEARFRERLYGGNHNYKENQMADLEYRLGNRLLKELKVQLEEKNKLRSVSRILQKNQKEDGTSEIRFTLRDRRRLDRVMGDTYQKKLNLLYYDQNEREAEYVRHRQEYGLE</sequence>
<dbReference type="Pfam" id="PF18555">
    <property type="entry name" value="MobL"/>
    <property type="match status" value="1"/>
</dbReference>